<dbReference type="PROSITE" id="PS50082">
    <property type="entry name" value="WD_REPEATS_2"/>
    <property type="match status" value="2"/>
</dbReference>
<comment type="caution">
    <text evidence="3">The sequence shown here is derived from an EMBL/GenBank/DDBJ whole genome shotgun (WGS) entry which is preliminary data.</text>
</comment>
<gene>
    <name evidence="3" type="ORF">RFULGI_LOCUS1445</name>
</gene>
<feature type="compositionally biased region" description="Low complexity" evidence="2">
    <location>
        <begin position="265"/>
        <end position="277"/>
    </location>
</feature>
<accession>A0A9N8W8H6</accession>
<evidence type="ECO:0000256" key="1">
    <source>
        <dbReference type="PROSITE-ProRule" id="PRU00221"/>
    </source>
</evidence>
<sequence length="549" mass="61576">MPSNLLASASADVKVWDLQTGIESTKLKGKATTSSVPEQLFGVEVASFTVADLSTAVNAVRWSQYLAVAGNEGNLTIHDSQGKLLETIPLNDEGSDIPDINAVRFANKSRYVMYGGSDKIVNIWDRKESTFTESLKVMGHRSTITCIDLNVDETIVASSSISGQILVHNRQKSNAWDNLTVLTKQSINALEYSFFKRGLLAAGGEDGSLRLWDTCVSSTALQTFENTPLTALGFKADGVTVAAGTLQDRSTDRRNTIVKKQSHFRTSSRGSTPPTSSKISRPSPPPQTPNDTKEKNYMDMFSPVREESKISRPSPPPQTPNDIKEKNCIDIFSTVREESKISRLPQTPNDKKEKNCTDVFSQVREESKISRLPQTPNDTKEKNFMDMFSPVREESKISRPSPPPQTSNDIKEKNSMDIFSPVGEEMVESPNYLTNHSFLPVREEMVDNFTNHTFSSVREEMVESQNNHTFLSVRDEMVESQNNHTFSSVGEEMVESQNNEMTTDFQLQVIRNAVDECLQEFRTSLRNDIQNMHLELLRQFHIQKKKIKG</sequence>
<proteinExistence type="predicted"/>
<evidence type="ECO:0000313" key="3">
    <source>
        <dbReference type="EMBL" id="CAG8478735.1"/>
    </source>
</evidence>
<dbReference type="AlphaFoldDB" id="A0A9N8W8H6"/>
<dbReference type="EMBL" id="CAJVPZ010000885">
    <property type="protein sequence ID" value="CAG8478735.1"/>
    <property type="molecule type" value="Genomic_DNA"/>
</dbReference>
<dbReference type="Proteomes" id="UP000789396">
    <property type="component" value="Unassembled WGS sequence"/>
</dbReference>
<evidence type="ECO:0000313" key="4">
    <source>
        <dbReference type="Proteomes" id="UP000789396"/>
    </source>
</evidence>
<feature type="repeat" description="WD" evidence="1">
    <location>
        <begin position="100"/>
        <end position="134"/>
    </location>
</feature>
<feature type="region of interest" description="Disordered" evidence="2">
    <location>
        <begin position="361"/>
        <end position="411"/>
    </location>
</feature>
<reference evidence="3" key="1">
    <citation type="submission" date="2021-06" db="EMBL/GenBank/DDBJ databases">
        <authorList>
            <person name="Kallberg Y."/>
            <person name="Tangrot J."/>
            <person name="Rosling A."/>
        </authorList>
    </citation>
    <scope>NUCLEOTIDE SEQUENCE</scope>
    <source>
        <strain evidence="3">IN212</strain>
    </source>
</reference>
<dbReference type="GO" id="GO:0005828">
    <property type="term" value="C:kinetochore microtubule"/>
    <property type="evidence" value="ECO:0007669"/>
    <property type="project" value="TreeGrafter"/>
</dbReference>
<dbReference type="Pfam" id="PF00400">
    <property type="entry name" value="WD40"/>
    <property type="match status" value="3"/>
</dbReference>
<dbReference type="GO" id="GO:0010968">
    <property type="term" value="P:regulation of microtubule nucleation"/>
    <property type="evidence" value="ECO:0007669"/>
    <property type="project" value="InterPro"/>
</dbReference>
<dbReference type="GO" id="GO:0140496">
    <property type="term" value="F:gamma-tubulin complex binding"/>
    <property type="evidence" value="ECO:0007669"/>
    <property type="project" value="InterPro"/>
</dbReference>
<feature type="region of interest" description="Disordered" evidence="2">
    <location>
        <begin position="246"/>
        <end position="326"/>
    </location>
</feature>
<dbReference type="PANTHER" id="PTHR45096:SF1">
    <property type="entry name" value="PROTEIN NEDD1"/>
    <property type="match status" value="1"/>
</dbReference>
<keyword evidence="4" id="KW-1185">Reference proteome</keyword>
<dbReference type="PANTHER" id="PTHR45096">
    <property type="entry name" value="PROTEIN NEDD1"/>
    <property type="match status" value="1"/>
</dbReference>
<dbReference type="GO" id="GO:0060236">
    <property type="term" value="P:regulation of mitotic spindle organization"/>
    <property type="evidence" value="ECO:0007669"/>
    <property type="project" value="TreeGrafter"/>
</dbReference>
<dbReference type="InterPro" id="IPR036322">
    <property type="entry name" value="WD40_repeat_dom_sf"/>
</dbReference>
<keyword evidence="1" id="KW-0853">WD repeat</keyword>
<dbReference type="InterPro" id="IPR044621">
    <property type="entry name" value="NEDD1"/>
</dbReference>
<dbReference type="SUPFAM" id="SSF50978">
    <property type="entry name" value="WD40 repeat-like"/>
    <property type="match status" value="1"/>
</dbReference>
<dbReference type="InterPro" id="IPR001680">
    <property type="entry name" value="WD40_rpt"/>
</dbReference>
<organism evidence="3 4">
    <name type="scientific">Racocetra fulgida</name>
    <dbReference type="NCBI Taxonomy" id="60492"/>
    <lineage>
        <taxon>Eukaryota</taxon>
        <taxon>Fungi</taxon>
        <taxon>Fungi incertae sedis</taxon>
        <taxon>Mucoromycota</taxon>
        <taxon>Glomeromycotina</taxon>
        <taxon>Glomeromycetes</taxon>
        <taxon>Diversisporales</taxon>
        <taxon>Gigasporaceae</taxon>
        <taxon>Racocetra</taxon>
    </lineage>
</organism>
<feature type="repeat" description="WD" evidence="1">
    <location>
        <begin position="199"/>
        <end position="213"/>
    </location>
</feature>
<dbReference type="Gene3D" id="2.130.10.10">
    <property type="entry name" value="YVTN repeat-like/Quinoprotein amine dehydrogenase"/>
    <property type="match status" value="2"/>
</dbReference>
<protein>
    <submittedName>
        <fullName evidence="3">3651_t:CDS:1</fullName>
    </submittedName>
</protein>
<dbReference type="InterPro" id="IPR015943">
    <property type="entry name" value="WD40/YVTN_repeat-like_dom_sf"/>
</dbReference>
<name>A0A9N8W8H6_9GLOM</name>
<evidence type="ECO:0000256" key="2">
    <source>
        <dbReference type="SAM" id="MobiDB-lite"/>
    </source>
</evidence>
<dbReference type="SMART" id="SM00320">
    <property type="entry name" value="WD40"/>
    <property type="match status" value="4"/>
</dbReference>
<dbReference type="GO" id="GO:0032467">
    <property type="term" value="P:positive regulation of cytokinesis"/>
    <property type="evidence" value="ECO:0007669"/>
    <property type="project" value="TreeGrafter"/>
</dbReference>
<dbReference type="OrthoDB" id="1602884at2759"/>